<dbReference type="GO" id="GO:0004177">
    <property type="term" value="F:aminopeptidase activity"/>
    <property type="evidence" value="ECO:0007669"/>
    <property type="project" value="UniProtKB-KW"/>
</dbReference>
<evidence type="ECO:0000256" key="1">
    <source>
        <dbReference type="ARBA" id="ARBA00007068"/>
    </source>
</evidence>
<proteinExistence type="inferred from homology"/>
<dbReference type="Pfam" id="PF03576">
    <property type="entry name" value="Peptidase_S58"/>
    <property type="match status" value="1"/>
</dbReference>
<dbReference type="RefSeq" id="WP_089229797.1">
    <property type="nucleotide sequence ID" value="NZ_FWZX01000026.1"/>
</dbReference>
<evidence type="ECO:0000313" key="3">
    <source>
        <dbReference type="Proteomes" id="UP000192917"/>
    </source>
</evidence>
<evidence type="ECO:0000313" key="2">
    <source>
        <dbReference type="EMBL" id="SMF65638.1"/>
    </source>
</evidence>
<sequence length="369" mass="38745">MEIPAAWRATPAGKTRLRGLGIAPEGRPGPCNAITDVAGVELGYTTLIEGEGPLEIGKGPVRTGVTAILPRGREGAWEPVLAGLSSFNGNGELTGSHWIEESGQLDGAVTITNTHSVGVARDAATRWLRRTWGHKVNLWALPVAAETFDGELNDIDGHHVTEAHVLAAIEGARGGPIELGSVGGGTGMITYEFKAGCGSASREVELAGRTWTVGVFVQSNFGLRREFRPFGVPLGRSIRGDEIRSGRSMGSIIGVIATDLPLLPLQLKRLARRMPMGVARTGGFGHNGSGDIFLAFSTGNRLPTAPEGGLHSAAWLPQDAIDPVFEAVVQATEEAILDSMVANETLVGRDGNRAIALPHEALAGLRDAV</sequence>
<comment type="similarity">
    <text evidence="1">Belongs to the peptidase S58 family.</text>
</comment>
<dbReference type="PANTHER" id="PTHR36512">
    <property type="entry name" value="D-AMINOPEPTIDASE"/>
    <property type="match status" value="1"/>
</dbReference>
<dbReference type="SUPFAM" id="SSF56266">
    <property type="entry name" value="DmpA/ArgJ-like"/>
    <property type="match status" value="1"/>
</dbReference>
<keyword evidence="2" id="KW-0378">Hydrolase</keyword>
<dbReference type="CDD" id="cd02253">
    <property type="entry name" value="DmpA"/>
    <property type="match status" value="1"/>
</dbReference>
<keyword evidence="3" id="KW-1185">Reference proteome</keyword>
<protein>
    <submittedName>
        <fullName evidence="2">L-aminopeptidase/D-esterase</fullName>
    </submittedName>
</protein>
<name>A0A1Y6CIV4_9PROT</name>
<keyword evidence="2" id="KW-0031">Aminopeptidase</keyword>
<dbReference type="AlphaFoldDB" id="A0A1Y6CIV4"/>
<reference evidence="2 3" key="1">
    <citation type="submission" date="2017-04" db="EMBL/GenBank/DDBJ databases">
        <authorList>
            <person name="Afonso C.L."/>
            <person name="Miller P.J."/>
            <person name="Scott M.A."/>
            <person name="Spackman E."/>
            <person name="Goraichik I."/>
            <person name="Dimitrov K.M."/>
            <person name="Suarez D.L."/>
            <person name="Swayne D.E."/>
        </authorList>
    </citation>
    <scope>NUCLEOTIDE SEQUENCE [LARGE SCALE GENOMIC DNA]</scope>
    <source>
        <strain evidence="2 3">USBA 355</strain>
    </source>
</reference>
<dbReference type="InterPro" id="IPR005321">
    <property type="entry name" value="Peptidase_S58_DmpA"/>
</dbReference>
<organism evidence="2 3">
    <name type="scientific">Tistlia consotensis USBA 355</name>
    <dbReference type="NCBI Taxonomy" id="560819"/>
    <lineage>
        <taxon>Bacteria</taxon>
        <taxon>Pseudomonadati</taxon>
        <taxon>Pseudomonadota</taxon>
        <taxon>Alphaproteobacteria</taxon>
        <taxon>Rhodospirillales</taxon>
        <taxon>Rhodovibrionaceae</taxon>
        <taxon>Tistlia</taxon>
    </lineage>
</organism>
<dbReference type="Gene3D" id="3.60.70.12">
    <property type="entry name" value="L-amino peptidase D-ALA esterase/amidase"/>
    <property type="match status" value="1"/>
</dbReference>
<dbReference type="Proteomes" id="UP000192917">
    <property type="component" value="Unassembled WGS sequence"/>
</dbReference>
<dbReference type="EMBL" id="FWZX01000026">
    <property type="protein sequence ID" value="SMF65638.1"/>
    <property type="molecule type" value="Genomic_DNA"/>
</dbReference>
<keyword evidence="2" id="KW-0645">Protease</keyword>
<dbReference type="InterPro" id="IPR016117">
    <property type="entry name" value="ArgJ-like_dom_sf"/>
</dbReference>
<accession>A0A1Y6CIV4</accession>
<dbReference type="STRING" id="560819.SAMN05428998_12631"/>
<dbReference type="PANTHER" id="PTHR36512:SF3">
    <property type="entry name" value="BLR5678 PROTEIN"/>
    <property type="match status" value="1"/>
</dbReference>
<gene>
    <name evidence="2" type="ORF">SAMN05428998_12631</name>
</gene>